<keyword evidence="2" id="KW-1185">Reference proteome</keyword>
<accession>A0A0H1RBN8</accession>
<dbReference type="RefSeq" id="WP_047189775.1">
    <property type="nucleotide sequence ID" value="NZ_LCYG01000035.1"/>
</dbReference>
<dbReference type="Proteomes" id="UP000035489">
    <property type="component" value="Unassembled WGS sequence"/>
</dbReference>
<dbReference type="PATRIC" id="fig|1225564.3.peg.3788"/>
<comment type="caution">
    <text evidence="1">The sequence shown here is derived from an EMBL/GenBank/DDBJ whole genome shotgun (WGS) entry which is preliminary data.</text>
</comment>
<evidence type="ECO:0000313" key="2">
    <source>
        <dbReference type="Proteomes" id="UP000035489"/>
    </source>
</evidence>
<name>A0A0H1RBN8_9HYPH</name>
<dbReference type="AlphaFoldDB" id="A0A0H1RBN8"/>
<dbReference type="STRING" id="1225564.AA309_14560"/>
<evidence type="ECO:0008006" key="3">
    <source>
        <dbReference type="Google" id="ProtNLM"/>
    </source>
</evidence>
<evidence type="ECO:0000313" key="1">
    <source>
        <dbReference type="EMBL" id="KLK92449.1"/>
    </source>
</evidence>
<reference evidence="1 2" key="1">
    <citation type="submission" date="2015-05" db="EMBL/GenBank/DDBJ databases">
        <title>Draft genome sequence of Microvirga vignae strain BR3299, a novel nitrogen fixing bacteria isolated from Brazil semi-aired region.</title>
        <authorList>
            <person name="Zilli J.E."/>
            <person name="Passos S.R."/>
            <person name="Leite J."/>
            <person name="Baldani J.I."/>
            <person name="Xavier G.R."/>
            <person name="Rumjaneck N.G."/>
            <person name="Simoes-Araujo J.L."/>
        </authorList>
    </citation>
    <scope>NUCLEOTIDE SEQUENCE [LARGE SCALE GENOMIC DNA]</scope>
    <source>
        <strain evidence="1 2">BR3299</strain>
    </source>
</reference>
<dbReference type="EMBL" id="LCYG01000035">
    <property type="protein sequence ID" value="KLK92449.1"/>
    <property type="molecule type" value="Genomic_DNA"/>
</dbReference>
<proteinExistence type="predicted"/>
<organism evidence="1 2">
    <name type="scientific">Microvirga vignae</name>
    <dbReference type="NCBI Taxonomy" id="1225564"/>
    <lineage>
        <taxon>Bacteria</taxon>
        <taxon>Pseudomonadati</taxon>
        <taxon>Pseudomonadota</taxon>
        <taxon>Alphaproteobacteria</taxon>
        <taxon>Hyphomicrobiales</taxon>
        <taxon>Methylobacteriaceae</taxon>
        <taxon>Microvirga</taxon>
    </lineage>
</organism>
<gene>
    <name evidence="1" type="ORF">AA309_14560</name>
</gene>
<protein>
    <recommendedName>
        <fullName evidence="3">Antibiotic biosynthesis monooxygenase</fullName>
    </recommendedName>
</protein>
<dbReference type="OrthoDB" id="7259263at2"/>
<sequence>MYVVIRKFTHMHNVHEAARRAESGIGQILRQSPGFQGYYVFDGGNGVGGSVTLFDSRDTALAANEKALSWIRASLADLVQGQPEITAGEVLAVVKPQG</sequence>